<sequence>MTTVEIDLSQDKPARLIARAKRLTILFAVVQAFLFLVSTKAAADMISFVMLLAGAGLTMELPVVKEMMATPEGQERFMAYLINNAGEIRAHWNIEWPLFLIVFSGVAVLGVIKKLRTRKPRSGTPLSEYQPGVTVPENLAGRELVLSNRSAISRKKIYIGIDSARFIKTNLVYFFFFLQHEWFHHKSGDTTWVPFARFLSDVSAVFLAVYFGAIVIPFIVPLGPLHAWPVVSGLAMVLLALVGFSVMHRLFKYDTGRFIYFKEQLADGFAAAKTPITPSELFAGDGVVGSASLFEEGPAAYQRRIFIESERADQPVALLSAMLVKWALIRTVAMIVATWAPVTIAAILVIDLLLAACVIPFIRTAWRLGTSDPPPSTWIAATLPLVVFFVMAPLWLGFILTNLPAGTSGTADWTWVHFVIALPTAPAVLAFVFVAGMVIRRVTRAIR</sequence>
<keyword evidence="1" id="KW-0472">Membrane</keyword>
<feature type="transmembrane region" description="Helical" evidence="1">
    <location>
        <begin position="316"/>
        <end position="337"/>
    </location>
</feature>
<evidence type="ECO:0000256" key="1">
    <source>
        <dbReference type="SAM" id="Phobius"/>
    </source>
</evidence>
<accession>W9H4W8</accession>
<proteinExistence type="predicted"/>
<evidence type="ECO:0000313" key="3">
    <source>
        <dbReference type="Proteomes" id="UP000019486"/>
    </source>
</evidence>
<feature type="transmembrane region" description="Helical" evidence="1">
    <location>
        <begin position="415"/>
        <end position="439"/>
    </location>
</feature>
<protein>
    <submittedName>
        <fullName evidence="2">Uncharacterized protein</fullName>
    </submittedName>
</protein>
<keyword evidence="1" id="KW-0812">Transmembrane</keyword>
<dbReference type="STRING" id="1385369.N825_10990"/>
<reference evidence="2 3" key="1">
    <citation type="submission" date="2013-08" db="EMBL/GenBank/DDBJ databases">
        <title>The genome sequence of Skermanella stibiiresistens.</title>
        <authorList>
            <person name="Zhu W."/>
            <person name="Wang G."/>
        </authorList>
    </citation>
    <scope>NUCLEOTIDE SEQUENCE [LARGE SCALE GENOMIC DNA]</scope>
    <source>
        <strain evidence="2 3">SB22</strain>
    </source>
</reference>
<feature type="transmembrane region" description="Helical" evidence="1">
    <location>
        <begin position="202"/>
        <end position="220"/>
    </location>
</feature>
<feature type="transmembrane region" description="Helical" evidence="1">
    <location>
        <begin position="378"/>
        <end position="403"/>
    </location>
</feature>
<feature type="transmembrane region" description="Helical" evidence="1">
    <location>
        <begin position="226"/>
        <end position="247"/>
    </location>
</feature>
<feature type="transmembrane region" description="Helical" evidence="1">
    <location>
        <begin position="94"/>
        <end position="112"/>
    </location>
</feature>
<dbReference type="EMBL" id="AVFL01000016">
    <property type="protein sequence ID" value="EWY38803.1"/>
    <property type="molecule type" value="Genomic_DNA"/>
</dbReference>
<keyword evidence="3" id="KW-1185">Reference proteome</keyword>
<gene>
    <name evidence="2" type="ORF">N825_10990</name>
</gene>
<dbReference type="Proteomes" id="UP000019486">
    <property type="component" value="Unassembled WGS sequence"/>
</dbReference>
<dbReference type="AlphaFoldDB" id="W9H4W8"/>
<feature type="transmembrane region" description="Helical" evidence="1">
    <location>
        <begin position="343"/>
        <end position="366"/>
    </location>
</feature>
<dbReference type="OrthoDB" id="9824823at2"/>
<name>W9H4W8_9PROT</name>
<organism evidence="2 3">
    <name type="scientific">Skermanella stibiiresistens SB22</name>
    <dbReference type="NCBI Taxonomy" id="1385369"/>
    <lineage>
        <taxon>Bacteria</taxon>
        <taxon>Pseudomonadati</taxon>
        <taxon>Pseudomonadota</taxon>
        <taxon>Alphaproteobacteria</taxon>
        <taxon>Rhodospirillales</taxon>
        <taxon>Azospirillaceae</taxon>
        <taxon>Skermanella</taxon>
    </lineage>
</organism>
<dbReference type="RefSeq" id="WP_037456266.1">
    <property type="nucleotide sequence ID" value="NZ_AVFL01000016.1"/>
</dbReference>
<feature type="transmembrane region" description="Helical" evidence="1">
    <location>
        <begin position="25"/>
        <end position="53"/>
    </location>
</feature>
<evidence type="ECO:0000313" key="2">
    <source>
        <dbReference type="EMBL" id="EWY38803.1"/>
    </source>
</evidence>
<keyword evidence="1" id="KW-1133">Transmembrane helix</keyword>
<comment type="caution">
    <text evidence="2">The sequence shown here is derived from an EMBL/GenBank/DDBJ whole genome shotgun (WGS) entry which is preliminary data.</text>
</comment>